<dbReference type="Proteomes" id="UP000095284">
    <property type="component" value="Unplaced"/>
</dbReference>
<feature type="DNA-binding region" description="Homeobox" evidence="6">
    <location>
        <begin position="185"/>
        <end position="244"/>
    </location>
</feature>
<gene>
    <name evidence="10" type="ORF">BXYJ_LOCUS6369</name>
</gene>
<dbReference type="GO" id="GO:0000978">
    <property type="term" value="F:RNA polymerase II cis-regulatory region sequence-specific DNA binding"/>
    <property type="evidence" value="ECO:0007669"/>
    <property type="project" value="TreeGrafter"/>
</dbReference>
<comment type="subcellular location">
    <subcellularLocation>
        <location evidence="1 6 7">Nucleus</location>
    </subcellularLocation>
</comment>
<keyword evidence="2" id="KW-0217">Developmental protein</keyword>
<evidence type="ECO:0000256" key="6">
    <source>
        <dbReference type="PROSITE-ProRule" id="PRU00108"/>
    </source>
</evidence>
<feature type="compositionally biased region" description="Low complexity" evidence="8">
    <location>
        <begin position="261"/>
        <end position="295"/>
    </location>
</feature>
<dbReference type="GO" id="GO:0005634">
    <property type="term" value="C:nucleus"/>
    <property type="evidence" value="ECO:0007669"/>
    <property type="project" value="UniProtKB-SubCell"/>
</dbReference>
<evidence type="ECO:0000259" key="9">
    <source>
        <dbReference type="PROSITE" id="PS50071"/>
    </source>
</evidence>
<feature type="compositionally biased region" description="Low complexity" evidence="8">
    <location>
        <begin position="141"/>
        <end position="152"/>
    </location>
</feature>
<feature type="region of interest" description="Disordered" evidence="8">
    <location>
        <begin position="172"/>
        <end position="194"/>
    </location>
</feature>
<keyword evidence="12" id="KW-1185">Reference proteome</keyword>
<dbReference type="WBParaSite" id="BXY_1667100.1">
    <property type="protein sequence ID" value="BXY_1667100.1"/>
    <property type="gene ID" value="BXY_1667100"/>
</dbReference>
<dbReference type="SMR" id="A0A1I7SUE9"/>
<sequence length="301" mass="33633">MGRKKVASDSVVQSSEIRHPTKATTRFRPLQLMNCAESYMAASSPAMYYNPHPMQTGYIPDHSWAALVGNQALTASVSNTNALGVSFSTHTSAPLMPAPDHTQVLNDNLMAASMYRDLVQTPSTASWSSPAVSVSQHSEYNNSNNSPRTSPSIHGQHQPYKWMQVKRAAHKTPVTKQKKAMEETNGTNRTNFTNTQLTELEKEFHTNKYLNKSRRSEIAQMLKLNETQVKIWFQNRRMKDKKRQKEQEFLNKNRSQRQNWSTSSSTTRPTSSVSSSGVSNSSDSASNISLSSSDSPKTCPQ</sequence>
<dbReference type="Pfam" id="PF00046">
    <property type="entry name" value="Homeodomain"/>
    <property type="match status" value="1"/>
</dbReference>
<accession>A0A1I7SUE9</accession>
<name>A0A1I7SUE9_BURXY</name>
<evidence type="ECO:0000256" key="1">
    <source>
        <dbReference type="ARBA" id="ARBA00004123"/>
    </source>
</evidence>
<keyword evidence="4 6" id="KW-0371">Homeobox</keyword>
<dbReference type="AlphaFoldDB" id="A0A1I7SUE9"/>
<feature type="region of interest" description="Disordered" evidence="8">
    <location>
        <begin position="237"/>
        <end position="301"/>
    </location>
</feature>
<dbReference type="InterPro" id="IPR017970">
    <property type="entry name" value="Homeobox_CS"/>
</dbReference>
<dbReference type="PROSITE" id="PS00027">
    <property type="entry name" value="HOMEOBOX_1"/>
    <property type="match status" value="1"/>
</dbReference>
<dbReference type="Proteomes" id="UP000582659">
    <property type="component" value="Unassembled WGS sequence"/>
</dbReference>
<dbReference type="PANTHER" id="PTHR45946">
    <property type="entry name" value="HOMEOBOX PROTEIN ROUGH-RELATED"/>
    <property type="match status" value="1"/>
</dbReference>
<dbReference type="SUPFAM" id="SSF46689">
    <property type="entry name" value="Homeodomain-like"/>
    <property type="match status" value="1"/>
</dbReference>
<evidence type="ECO:0000313" key="13">
    <source>
        <dbReference type="WBParaSite" id="BXY_1667100.1"/>
    </source>
</evidence>
<dbReference type="EMBL" id="CAJFCV020000003">
    <property type="protein sequence ID" value="CAG9107216.1"/>
    <property type="molecule type" value="Genomic_DNA"/>
</dbReference>
<evidence type="ECO:0000256" key="8">
    <source>
        <dbReference type="SAM" id="MobiDB-lite"/>
    </source>
</evidence>
<proteinExistence type="predicted"/>
<evidence type="ECO:0000256" key="5">
    <source>
        <dbReference type="ARBA" id="ARBA00023242"/>
    </source>
</evidence>
<evidence type="ECO:0000256" key="4">
    <source>
        <dbReference type="ARBA" id="ARBA00023155"/>
    </source>
</evidence>
<dbReference type="eggNOG" id="KOG0489">
    <property type="taxonomic scope" value="Eukaryota"/>
</dbReference>
<organism evidence="11 13">
    <name type="scientific">Bursaphelenchus xylophilus</name>
    <name type="common">Pinewood nematode worm</name>
    <name type="synonym">Aphelenchoides xylophilus</name>
    <dbReference type="NCBI Taxonomy" id="6326"/>
    <lineage>
        <taxon>Eukaryota</taxon>
        <taxon>Metazoa</taxon>
        <taxon>Ecdysozoa</taxon>
        <taxon>Nematoda</taxon>
        <taxon>Chromadorea</taxon>
        <taxon>Rhabditida</taxon>
        <taxon>Tylenchina</taxon>
        <taxon>Tylenchomorpha</taxon>
        <taxon>Aphelenchoidea</taxon>
        <taxon>Aphelenchoididae</taxon>
        <taxon>Bursaphelenchus</taxon>
    </lineage>
</organism>
<feature type="domain" description="Homeobox" evidence="9">
    <location>
        <begin position="183"/>
        <end position="243"/>
    </location>
</feature>
<evidence type="ECO:0000256" key="7">
    <source>
        <dbReference type="RuleBase" id="RU000682"/>
    </source>
</evidence>
<reference evidence="10" key="2">
    <citation type="submission" date="2020-09" db="EMBL/GenBank/DDBJ databases">
        <authorList>
            <person name="Kikuchi T."/>
        </authorList>
    </citation>
    <scope>NUCLEOTIDE SEQUENCE</scope>
    <source>
        <strain evidence="10">Ka4C1</strain>
    </source>
</reference>
<dbReference type="PANTHER" id="PTHR45946:SF4">
    <property type="entry name" value="HOMEOBOX PROTEIN ROUGH-RELATED"/>
    <property type="match status" value="1"/>
</dbReference>
<feature type="compositionally biased region" description="Low complexity" evidence="8">
    <location>
        <begin position="184"/>
        <end position="194"/>
    </location>
</feature>
<dbReference type="Proteomes" id="UP000659654">
    <property type="component" value="Unassembled WGS sequence"/>
</dbReference>
<keyword evidence="3 6" id="KW-0238">DNA-binding</keyword>
<dbReference type="CDD" id="cd00086">
    <property type="entry name" value="homeodomain"/>
    <property type="match status" value="1"/>
</dbReference>
<dbReference type="FunFam" id="1.10.10.60:FF:000113">
    <property type="entry name" value="homeobox protein Hox-B1"/>
    <property type="match status" value="1"/>
</dbReference>
<dbReference type="InterPro" id="IPR046327">
    <property type="entry name" value="HXA1/B1/D1"/>
</dbReference>
<evidence type="ECO:0000313" key="10">
    <source>
        <dbReference type="EMBL" id="CAD5220819.1"/>
    </source>
</evidence>
<dbReference type="GO" id="GO:0000981">
    <property type="term" value="F:DNA-binding transcription factor activity, RNA polymerase II-specific"/>
    <property type="evidence" value="ECO:0007669"/>
    <property type="project" value="InterPro"/>
</dbReference>
<protein>
    <submittedName>
        <fullName evidence="10">(pine wood nematode) hypothetical protein</fullName>
    </submittedName>
    <submittedName>
        <fullName evidence="13">CEH-13</fullName>
    </submittedName>
</protein>
<dbReference type="InterPro" id="IPR009057">
    <property type="entry name" value="Homeodomain-like_sf"/>
</dbReference>
<dbReference type="OrthoDB" id="6159439at2759"/>
<dbReference type="InterPro" id="IPR001356">
    <property type="entry name" value="HD"/>
</dbReference>
<evidence type="ECO:0000256" key="2">
    <source>
        <dbReference type="ARBA" id="ARBA00022473"/>
    </source>
</evidence>
<dbReference type="EMBL" id="CAJFDI010000003">
    <property type="protein sequence ID" value="CAD5220819.1"/>
    <property type="molecule type" value="Genomic_DNA"/>
</dbReference>
<evidence type="ECO:0000313" key="11">
    <source>
        <dbReference type="Proteomes" id="UP000095284"/>
    </source>
</evidence>
<dbReference type="PROSITE" id="PS50071">
    <property type="entry name" value="HOMEOBOX_2"/>
    <property type="match status" value="1"/>
</dbReference>
<keyword evidence="5 6" id="KW-0539">Nucleus</keyword>
<evidence type="ECO:0000256" key="3">
    <source>
        <dbReference type="ARBA" id="ARBA00023125"/>
    </source>
</evidence>
<dbReference type="SMART" id="SM00389">
    <property type="entry name" value="HOX"/>
    <property type="match status" value="1"/>
</dbReference>
<dbReference type="Gene3D" id="1.10.10.60">
    <property type="entry name" value="Homeodomain-like"/>
    <property type="match status" value="1"/>
</dbReference>
<dbReference type="PRINTS" id="PR00024">
    <property type="entry name" value="HOMEOBOX"/>
</dbReference>
<dbReference type="InterPro" id="IPR020479">
    <property type="entry name" value="HD_metazoa"/>
</dbReference>
<reference evidence="13" key="1">
    <citation type="submission" date="2016-11" db="UniProtKB">
        <authorList>
            <consortium name="WormBaseParasite"/>
        </authorList>
    </citation>
    <scope>IDENTIFICATION</scope>
</reference>
<evidence type="ECO:0000313" key="12">
    <source>
        <dbReference type="Proteomes" id="UP000659654"/>
    </source>
</evidence>
<feature type="region of interest" description="Disordered" evidence="8">
    <location>
        <begin position="136"/>
        <end position="157"/>
    </location>
</feature>